<dbReference type="OrthoDB" id="5955131at2759"/>
<name>A0A6S7KNI4_PARCT</name>
<comment type="caution">
    <text evidence="2">The sequence shown here is derived from an EMBL/GenBank/DDBJ whole genome shotgun (WGS) entry which is preliminary data.</text>
</comment>
<protein>
    <submittedName>
        <fullName evidence="2">52 kDa repressor of the inhibitor of the kinase-like</fullName>
    </submittedName>
</protein>
<reference evidence="2" key="1">
    <citation type="submission" date="2020-04" db="EMBL/GenBank/DDBJ databases">
        <authorList>
            <person name="Alioto T."/>
            <person name="Alioto T."/>
            <person name="Gomez Garrido J."/>
        </authorList>
    </citation>
    <scope>NUCLEOTIDE SEQUENCE</scope>
    <source>
        <strain evidence="2">A484AB</strain>
    </source>
</reference>
<dbReference type="EMBL" id="CACRXK020033292">
    <property type="protein sequence ID" value="CAB4043830.1"/>
    <property type="molecule type" value="Genomic_DNA"/>
</dbReference>
<dbReference type="PANTHER" id="PTHR46289:SF14">
    <property type="entry name" value="DUF4371 DOMAIN-CONTAINING PROTEIN"/>
    <property type="match status" value="1"/>
</dbReference>
<sequence length="477" mass="54308">NDKEEPMNPSSSSTNETTDNNSIKSSNFEINNYINRKSKLNNARRELIEKNRMRLSTIIGAILTCDRQSITLRGHRDDSQYYIEDDTTNPGNFIEIVKYGARSGNIMDEMFKDCPSNQTYRSKTIQNKIIEICGAMLSEALVTEIREEFLGFIPCQKGLSGEALSEEISNFIKGIDLGMEDCRGQGYDGAGNMAGKLSGVAARIQRIYDKAIYVHCNSHVLNLCVASSCKINVVRDMMDNVRNVSNFLNDSPKRTLVLKKKISEIVPTERRQKLLNVCRTRWVARIDGLRIFKNCYVALLSALGAIKLDKSNDPDVRYRAGGMKKAIEKVLQKAVIIPFLDQLMGQIQSRFSEGNLDALDVMYGMPNKVVSDPDWKENFSRFLNKYKDDQPDLDFLECELRCERSISTLRRLKTFMRSTMGEKRLKALALLNVHREIKLDVEKVIDRFALKHPRRMLLVDLLNSNDATLEESKDDSP</sequence>
<feature type="compositionally biased region" description="Low complexity" evidence="1">
    <location>
        <begin position="10"/>
        <end position="22"/>
    </location>
</feature>
<dbReference type="AlphaFoldDB" id="A0A6S7KNI4"/>
<dbReference type="Proteomes" id="UP001152795">
    <property type="component" value="Unassembled WGS sequence"/>
</dbReference>
<evidence type="ECO:0000313" key="3">
    <source>
        <dbReference type="Proteomes" id="UP001152795"/>
    </source>
</evidence>
<feature type="region of interest" description="Disordered" evidence="1">
    <location>
        <begin position="1"/>
        <end position="24"/>
    </location>
</feature>
<accession>A0A6S7KNI4</accession>
<organism evidence="2 3">
    <name type="scientific">Paramuricea clavata</name>
    <name type="common">Red gorgonian</name>
    <name type="synonym">Violescent sea-whip</name>
    <dbReference type="NCBI Taxonomy" id="317549"/>
    <lineage>
        <taxon>Eukaryota</taxon>
        <taxon>Metazoa</taxon>
        <taxon>Cnidaria</taxon>
        <taxon>Anthozoa</taxon>
        <taxon>Octocorallia</taxon>
        <taxon>Malacalcyonacea</taxon>
        <taxon>Plexauridae</taxon>
        <taxon>Paramuricea</taxon>
    </lineage>
</organism>
<feature type="non-terminal residue" evidence="2">
    <location>
        <position position="1"/>
    </location>
</feature>
<keyword evidence="3" id="KW-1185">Reference proteome</keyword>
<dbReference type="InterPro" id="IPR012337">
    <property type="entry name" value="RNaseH-like_sf"/>
</dbReference>
<evidence type="ECO:0000256" key="1">
    <source>
        <dbReference type="SAM" id="MobiDB-lite"/>
    </source>
</evidence>
<gene>
    <name evidence="2" type="ORF">PACLA_8A006739</name>
</gene>
<dbReference type="SUPFAM" id="SSF53098">
    <property type="entry name" value="Ribonuclease H-like"/>
    <property type="match status" value="1"/>
</dbReference>
<evidence type="ECO:0000313" key="2">
    <source>
        <dbReference type="EMBL" id="CAB4043830.1"/>
    </source>
</evidence>
<dbReference type="PANTHER" id="PTHR46289">
    <property type="entry name" value="52 KDA REPRESSOR OF THE INHIBITOR OF THE PROTEIN KINASE-LIKE PROTEIN-RELATED"/>
    <property type="match status" value="1"/>
</dbReference>
<dbReference type="InterPro" id="IPR052958">
    <property type="entry name" value="IFN-induced_PKR_regulator"/>
</dbReference>
<proteinExistence type="predicted"/>